<accession>A0ABU0PMW5</accession>
<feature type="domain" description="SIS" evidence="2">
    <location>
        <begin position="50"/>
        <end position="192"/>
    </location>
</feature>
<gene>
    <name evidence="3" type="ORF">QFZ36_002849</name>
</gene>
<dbReference type="PANTHER" id="PTHR43443:SF1">
    <property type="entry name" value="3-HEXULOSE-6-PHOSPHATE ISOMERASE"/>
    <property type="match status" value="1"/>
</dbReference>
<dbReference type="RefSeq" id="WP_306637514.1">
    <property type="nucleotide sequence ID" value="NZ_JAUSXB010000001.1"/>
</dbReference>
<evidence type="ECO:0000256" key="1">
    <source>
        <dbReference type="ARBA" id="ARBA00009235"/>
    </source>
</evidence>
<keyword evidence="3" id="KW-0413">Isomerase</keyword>
<dbReference type="Pfam" id="PF01380">
    <property type="entry name" value="SIS"/>
    <property type="match status" value="1"/>
</dbReference>
<dbReference type="CDD" id="cd05005">
    <property type="entry name" value="SIS_PHI"/>
    <property type="match status" value="1"/>
</dbReference>
<comment type="caution">
    <text evidence="3">The sequence shown here is derived from an EMBL/GenBank/DDBJ whole genome shotgun (WGS) entry which is preliminary data.</text>
</comment>
<evidence type="ECO:0000313" key="3">
    <source>
        <dbReference type="EMBL" id="MDQ0675288.1"/>
    </source>
</evidence>
<dbReference type="PANTHER" id="PTHR43443">
    <property type="entry name" value="3-HEXULOSE-6-PHOSPHATE ISOMERASE"/>
    <property type="match status" value="1"/>
</dbReference>
<dbReference type="GO" id="GO:0043800">
    <property type="term" value="F:6-phospho-3-hexuloisomerase activity"/>
    <property type="evidence" value="ECO:0007669"/>
    <property type="project" value="UniProtKB-EC"/>
</dbReference>
<dbReference type="EMBL" id="JAUSXB010000001">
    <property type="protein sequence ID" value="MDQ0675288.1"/>
    <property type="molecule type" value="Genomic_DNA"/>
</dbReference>
<evidence type="ECO:0000259" key="2">
    <source>
        <dbReference type="PROSITE" id="PS51464"/>
    </source>
</evidence>
<dbReference type="NCBIfam" id="TIGR03127">
    <property type="entry name" value="RuMP_HxlB"/>
    <property type="match status" value="1"/>
</dbReference>
<proteinExistence type="inferred from homology"/>
<evidence type="ECO:0000313" key="4">
    <source>
        <dbReference type="Proteomes" id="UP001236806"/>
    </source>
</evidence>
<comment type="similarity">
    <text evidence="1">Belongs to the SIS family. PHI subfamily.</text>
</comment>
<protein>
    <submittedName>
        <fullName evidence="3">6-phospho-3-hexuloisomerase</fullName>
        <ecNumber evidence="3">5.3.1.27</ecNumber>
    </submittedName>
</protein>
<dbReference type="InterPro" id="IPR017552">
    <property type="entry name" value="PHI/rmpB"/>
</dbReference>
<dbReference type="Gene3D" id="3.40.50.10490">
    <property type="entry name" value="Glucose-6-phosphate isomerase like protein, domain 1"/>
    <property type="match status" value="1"/>
</dbReference>
<dbReference type="SUPFAM" id="SSF53697">
    <property type="entry name" value="SIS domain"/>
    <property type="match status" value="1"/>
</dbReference>
<dbReference type="Proteomes" id="UP001236806">
    <property type="component" value="Unassembled WGS sequence"/>
</dbReference>
<dbReference type="InterPro" id="IPR001347">
    <property type="entry name" value="SIS_dom"/>
</dbReference>
<organism evidence="3 4">
    <name type="scientific">Pseudarthrobacter siccitolerans</name>
    <dbReference type="NCBI Taxonomy" id="861266"/>
    <lineage>
        <taxon>Bacteria</taxon>
        <taxon>Bacillati</taxon>
        <taxon>Actinomycetota</taxon>
        <taxon>Actinomycetes</taxon>
        <taxon>Micrococcales</taxon>
        <taxon>Micrococcaceae</taxon>
        <taxon>Pseudarthrobacter</taxon>
    </lineage>
</organism>
<keyword evidence="4" id="KW-1185">Reference proteome</keyword>
<name>A0ABU0PMW5_9MICC</name>
<dbReference type="InterPro" id="IPR046348">
    <property type="entry name" value="SIS_dom_sf"/>
</dbReference>
<dbReference type="PROSITE" id="PS51464">
    <property type="entry name" value="SIS"/>
    <property type="match status" value="1"/>
</dbReference>
<dbReference type="EC" id="5.3.1.27" evidence="3"/>
<sequence length="205" mass="21285">MSTIATTNPAALTGSPLTGTSRAFDRNRVLVLDEIGEVFQRVDPAEVAALVTELRLADRIFVTGAGRSGLVLKMAAMRLMHLGLTVHVVGETTSPAIRAGDLLLAASGSGTTAGVVKAAETAVARGARVAAYTTAKGSPLAEAAAAVVLIPAAQKTDHGSAVTRQYSGSLFEQVLFATTEAVFQSLWDEDAAAAEDLWQRHANLE</sequence>
<reference evidence="3 4" key="1">
    <citation type="submission" date="2023-07" db="EMBL/GenBank/DDBJ databases">
        <title>Comparative genomics of wheat-associated soil bacteria to identify genetic determinants of phenazine resistance.</title>
        <authorList>
            <person name="Mouncey N."/>
        </authorList>
    </citation>
    <scope>NUCLEOTIDE SEQUENCE [LARGE SCALE GENOMIC DNA]</scope>
    <source>
        <strain evidence="3 4">W1I3</strain>
    </source>
</reference>